<reference evidence="3 4" key="1">
    <citation type="submission" date="2019-03" db="EMBL/GenBank/DDBJ databases">
        <authorList>
            <person name="Gaulin E."/>
            <person name="Dumas B."/>
        </authorList>
    </citation>
    <scope>NUCLEOTIDE SEQUENCE [LARGE SCALE GENOMIC DNA]</scope>
    <source>
        <strain evidence="3">CBS 568.67</strain>
    </source>
</reference>
<evidence type="ECO:0000313" key="3">
    <source>
        <dbReference type="EMBL" id="VFT97452.1"/>
    </source>
</evidence>
<feature type="transmembrane region" description="Helical" evidence="1">
    <location>
        <begin position="317"/>
        <end position="339"/>
    </location>
</feature>
<sequence length="708" mass="79139">MVMVRLRAVFYSLLVLGSFASVLIVVVYDITGVVSVIEALFGLDNTQIVTSEYDAYTMLRYITTYIGNPARTLSEVQAAVAATQRILYVEPNLTDATDYFIAAGNCSSLGGYQDTDVLYADWYMLPLLQRILVGMNSTIDLFATPMTHVVLVDCDYTGRHLQDTSVFKAFIMDTHVTKMSSVAMVTMNGLRSSTKLEAQVGPAIVSQAVLASFGLGPPDPPGVPWLFGLTYAGTTAYRTLVSFNFPYEKDTTFHDTYDDGILPTNQWNWRVKATNETVVINGYTGYYRGSTTQQANYIRYLLAMTGNPIRDFTVDGLVIMTLGIRIGFTILVALVVSVNSFMQGREYYLPDIFPTIKRHIQIRSVLLLLAFCGDQFWAIQEWVITKTLGRYNLMPMFVLGNGIRSDFLVLFLIWTDAIASLLHVGITPLIPTVVYTLCFTHSDMLVLGLTSADLEAQAKVYLNNFYIRNLITFSPTSMNFWTRFQLTPEDPPKWLVARELTWFFAPCIGMTILLVLYKLLLLLHDFIQPPPASTVASNNEVFDAPATAMASLTCVPKNFLDNFLPSEDGLPTRGLLTHAPPTFPFTKDAFQVHKSILWNAGWVFLDDQYLVWADDLPNVTLNVLSGVSVTKVYCCIVARDDSNRLVLTPEFVPLPLWKLSWKSLFHLHVLTVSVLRSSPDQHDTGSRLSSVTKIKVPPTSTRSKVYAT</sequence>
<proteinExistence type="predicted"/>
<organism evidence="3 4">
    <name type="scientific">Aphanomyces stellatus</name>
    <dbReference type="NCBI Taxonomy" id="120398"/>
    <lineage>
        <taxon>Eukaryota</taxon>
        <taxon>Sar</taxon>
        <taxon>Stramenopiles</taxon>
        <taxon>Oomycota</taxon>
        <taxon>Saprolegniomycetes</taxon>
        <taxon>Saprolegniales</taxon>
        <taxon>Verrucalvaceae</taxon>
        <taxon>Aphanomyces</taxon>
    </lineage>
</organism>
<keyword evidence="1" id="KW-0812">Transmembrane</keyword>
<feature type="transmembrane region" description="Helical" evidence="1">
    <location>
        <begin position="500"/>
        <end position="523"/>
    </location>
</feature>
<accession>A0A485LH15</accession>
<keyword evidence="4" id="KW-1185">Reference proteome</keyword>
<evidence type="ECO:0000256" key="1">
    <source>
        <dbReference type="SAM" id="Phobius"/>
    </source>
</evidence>
<evidence type="ECO:0000313" key="2">
    <source>
        <dbReference type="EMBL" id="KAF0687501.1"/>
    </source>
</evidence>
<keyword evidence="1" id="KW-1133">Transmembrane helix</keyword>
<dbReference type="AlphaFoldDB" id="A0A485LH15"/>
<reference evidence="2" key="2">
    <citation type="submission" date="2019-06" db="EMBL/GenBank/DDBJ databases">
        <title>Genomics analysis of Aphanomyces spp. identifies a new class of oomycete effector associated with host adaptation.</title>
        <authorList>
            <person name="Gaulin E."/>
        </authorList>
    </citation>
    <scope>NUCLEOTIDE SEQUENCE</scope>
    <source>
        <strain evidence="2">CBS 578.67</strain>
    </source>
</reference>
<dbReference type="Proteomes" id="UP000332933">
    <property type="component" value="Unassembled WGS sequence"/>
</dbReference>
<feature type="transmembrane region" description="Helical" evidence="1">
    <location>
        <begin position="360"/>
        <end position="379"/>
    </location>
</feature>
<keyword evidence="1" id="KW-0472">Membrane</keyword>
<dbReference type="EMBL" id="CAADRA010006932">
    <property type="protein sequence ID" value="VFT97452.1"/>
    <property type="molecule type" value="Genomic_DNA"/>
</dbReference>
<dbReference type="EMBL" id="VJMH01006906">
    <property type="protein sequence ID" value="KAF0687501.1"/>
    <property type="molecule type" value="Genomic_DNA"/>
</dbReference>
<name>A0A485LH15_9STRA</name>
<evidence type="ECO:0000313" key="4">
    <source>
        <dbReference type="Proteomes" id="UP000332933"/>
    </source>
</evidence>
<protein>
    <submittedName>
        <fullName evidence="3">Aste57867_20773 protein</fullName>
    </submittedName>
</protein>
<feature type="transmembrane region" description="Helical" evidence="1">
    <location>
        <begin position="421"/>
        <end position="442"/>
    </location>
</feature>
<dbReference type="OrthoDB" id="67089at2759"/>
<gene>
    <name evidence="3" type="primary">Aste57867_20773</name>
    <name evidence="2" type="ORF">As57867_020705</name>
    <name evidence="3" type="ORF">ASTE57867_20773</name>
</gene>